<dbReference type="GO" id="GO:0046933">
    <property type="term" value="F:proton-transporting ATP synthase activity, rotational mechanism"/>
    <property type="evidence" value="ECO:0007669"/>
    <property type="project" value="UniProtKB-UniRule"/>
</dbReference>
<dbReference type="InterPro" id="IPR004100">
    <property type="entry name" value="ATPase_F1/V1/A1_a/bsu_N"/>
</dbReference>
<dbReference type="Pfam" id="PF00006">
    <property type="entry name" value="ATP-synt_ab"/>
    <property type="match status" value="1"/>
</dbReference>
<dbReference type="InterPro" id="IPR020003">
    <property type="entry name" value="ATPase_a/bsu_AS"/>
</dbReference>
<dbReference type="PANTHER" id="PTHR48082">
    <property type="entry name" value="ATP SYNTHASE SUBUNIT ALPHA, MITOCHONDRIAL"/>
    <property type="match status" value="1"/>
</dbReference>
<dbReference type="NCBIfam" id="NF009884">
    <property type="entry name" value="PRK13343.1"/>
    <property type="match status" value="1"/>
</dbReference>
<dbReference type="Pfam" id="PF02874">
    <property type="entry name" value="ATP-synt_ab_N"/>
    <property type="match status" value="1"/>
</dbReference>
<evidence type="ECO:0000256" key="15">
    <source>
        <dbReference type="HAMAP-Rule" id="MF_01346"/>
    </source>
</evidence>
<reference evidence="19 20" key="1">
    <citation type="submission" date="2018-11" db="EMBL/GenBank/DDBJ databases">
        <title>Genomic Encyclopedia of Type Strains, Phase IV (KMG-IV): sequencing the most valuable type-strain genomes for metagenomic binning, comparative biology and taxonomic classification.</title>
        <authorList>
            <person name="Goeker M."/>
        </authorList>
    </citation>
    <scope>NUCLEOTIDE SEQUENCE [LARGE SCALE GENOMIC DNA]</scope>
    <source>
        <strain evidence="19 20">DSM 25623</strain>
    </source>
</reference>
<evidence type="ECO:0000256" key="4">
    <source>
        <dbReference type="ARBA" id="ARBA00022475"/>
    </source>
</evidence>
<evidence type="ECO:0000256" key="2">
    <source>
        <dbReference type="ARBA" id="ARBA00004170"/>
    </source>
</evidence>
<name>A0A3N4V082_9GAMM</name>
<dbReference type="InterPro" id="IPR000194">
    <property type="entry name" value="ATPase_F1/V1/A1_a/bsu_nucl-bd"/>
</dbReference>
<keyword evidence="9 15" id="KW-0406">Ion transport</keyword>
<keyword evidence="4 15" id="KW-1003">Cell membrane</keyword>
<dbReference type="Gene3D" id="3.40.50.300">
    <property type="entry name" value="P-loop containing nucleotide triphosphate hydrolases"/>
    <property type="match status" value="1"/>
</dbReference>
<dbReference type="HAMAP" id="MF_01346">
    <property type="entry name" value="ATP_synth_alpha_bact"/>
    <property type="match status" value="1"/>
</dbReference>
<feature type="domain" description="ATPase F1/V1/A1 complex alpha/beta subunit N-terminal" evidence="18">
    <location>
        <begin position="31"/>
        <end position="95"/>
    </location>
</feature>
<evidence type="ECO:0000259" key="18">
    <source>
        <dbReference type="Pfam" id="PF02874"/>
    </source>
</evidence>
<dbReference type="InterPro" id="IPR036121">
    <property type="entry name" value="ATPase_F1/V1/A1_a/bsu_N_sf"/>
</dbReference>
<comment type="similarity">
    <text evidence="13">Belongs to the ATPase alpha/beta chains family. T3SS ATPase subfamily.</text>
</comment>
<dbReference type="GO" id="GO:0043531">
    <property type="term" value="F:ADP binding"/>
    <property type="evidence" value="ECO:0007669"/>
    <property type="project" value="TreeGrafter"/>
</dbReference>
<evidence type="ECO:0000259" key="17">
    <source>
        <dbReference type="Pfam" id="PF00306"/>
    </source>
</evidence>
<feature type="domain" description="ATPase F1/V1/A1 complex alpha/beta subunit nucleotide-binding" evidence="16">
    <location>
        <begin position="152"/>
        <end position="378"/>
    </location>
</feature>
<evidence type="ECO:0000256" key="10">
    <source>
        <dbReference type="ARBA" id="ARBA00023136"/>
    </source>
</evidence>
<gene>
    <name evidence="15" type="primary">atpA</name>
    <name evidence="19" type="ORF">EDC50_2735</name>
</gene>
<dbReference type="InterPro" id="IPR005294">
    <property type="entry name" value="ATP_synth_F1_asu"/>
</dbReference>
<dbReference type="CDD" id="cd18113">
    <property type="entry name" value="ATP-synt_F1_alpha_C"/>
    <property type="match status" value="1"/>
</dbReference>
<dbReference type="SUPFAM" id="SSF52540">
    <property type="entry name" value="P-loop containing nucleoside triphosphate hydrolases"/>
    <property type="match status" value="1"/>
</dbReference>
<dbReference type="OrthoDB" id="9803053at2"/>
<sequence length="516" mass="55704">MATTQLNPSEISELIKTRIEKVKLTAEARNEGTVTAVSDGIVRIYGLADAMQGEMIELPGNTYALALNLERDSVGAVVLGDYEHLREGDVAKTTGRILEVPVGRELLGRVVNALGEPIDGKGPIDAKLSAPVERVAPGVIWRKSVDQPVQTGYKSVDAMIPIGRGQRELIIGDRQTGKTALAIDAVINQKGTGVKCIYVAIGQKASTVANIVRRLEENGALDHTIVVAATASESAAMQYIAAYAGCTMGEYFMDRGEDALIVYDDLSKHAVAYRQISLLLRRPPGREAYPGDVFYLHSRLLERAARVSAEYVEKFTGGEIKGQTGSLTALPIIETQAGDVSAFVPTNVISITDGQIFLETDLFNAGIRPAVNAGISVSRVGGAAQTKIIKKLSGGIRIALAQYRELAAFAQFASDLDEATRKQLERGQRVTELMKQKQYAPMPISLQALSIYAVNEGYLDDVPVNKIGAFESGLHAHFVNTQSALLEQINATGGWDEKIEAAFKQGIEEFKRTGTW</sequence>
<keyword evidence="10 15" id="KW-0472">Membrane</keyword>
<dbReference type="PROSITE" id="PS00152">
    <property type="entry name" value="ATPASE_ALPHA_BETA"/>
    <property type="match status" value="1"/>
</dbReference>
<dbReference type="NCBIfam" id="TIGR00962">
    <property type="entry name" value="atpA"/>
    <property type="match status" value="1"/>
</dbReference>
<dbReference type="SUPFAM" id="SSF50615">
    <property type="entry name" value="N-terminal domain of alpha and beta subunits of F1 ATP synthase"/>
    <property type="match status" value="1"/>
</dbReference>
<evidence type="ECO:0000313" key="19">
    <source>
        <dbReference type="EMBL" id="RPE75838.1"/>
    </source>
</evidence>
<dbReference type="AlphaFoldDB" id="A0A3N4V082"/>
<keyword evidence="8 15" id="KW-1278">Translocase</keyword>
<keyword evidence="12 15" id="KW-0066">ATP synthesis</keyword>
<dbReference type="Gene3D" id="2.40.30.20">
    <property type="match status" value="1"/>
</dbReference>
<dbReference type="CDD" id="cd01132">
    <property type="entry name" value="F1-ATPase_alpha_CD"/>
    <property type="match status" value="1"/>
</dbReference>
<evidence type="ECO:0000256" key="7">
    <source>
        <dbReference type="ARBA" id="ARBA00022840"/>
    </source>
</evidence>
<dbReference type="RefSeq" id="WP_123771049.1">
    <property type="nucleotide sequence ID" value="NZ_RKQN01000004.1"/>
</dbReference>
<evidence type="ECO:0000256" key="1">
    <source>
        <dbReference type="ARBA" id="ARBA00003784"/>
    </source>
</evidence>
<evidence type="ECO:0000259" key="16">
    <source>
        <dbReference type="Pfam" id="PF00006"/>
    </source>
</evidence>
<dbReference type="EMBL" id="RKQN01000004">
    <property type="protein sequence ID" value="RPE75838.1"/>
    <property type="molecule type" value="Genomic_DNA"/>
</dbReference>
<dbReference type="GO" id="GO:0005524">
    <property type="term" value="F:ATP binding"/>
    <property type="evidence" value="ECO:0007669"/>
    <property type="project" value="UniProtKB-UniRule"/>
</dbReference>
<dbReference type="Pfam" id="PF00306">
    <property type="entry name" value="ATP-synt_ab_C"/>
    <property type="match status" value="1"/>
</dbReference>
<feature type="site" description="Required for activity" evidence="15">
    <location>
        <position position="376"/>
    </location>
</feature>
<dbReference type="CDD" id="cd18116">
    <property type="entry name" value="ATP-synt_F1_alpha_N"/>
    <property type="match status" value="1"/>
</dbReference>
<keyword evidence="20" id="KW-1185">Reference proteome</keyword>
<evidence type="ECO:0000256" key="8">
    <source>
        <dbReference type="ARBA" id="ARBA00022967"/>
    </source>
</evidence>
<keyword evidence="6 15" id="KW-0375">Hydrogen ion transport</keyword>
<keyword evidence="3 15" id="KW-0813">Transport</keyword>
<comment type="subcellular location">
    <subcellularLocation>
        <location evidence="15">Cell membrane</location>
        <topology evidence="15">Peripheral membrane protein</topology>
    </subcellularLocation>
    <subcellularLocation>
        <location evidence="2">Membrane</location>
        <topology evidence="2">Peripheral membrane protein</topology>
    </subcellularLocation>
</comment>
<evidence type="ECO:0000256" key="12">
    <source>
        <dbReference type="ARBA" id="ARBA00023310"/>
    </source>
</evidence>
<feature type="domain" description="ATP synthase alpha subunit C-terminal" evidence="17">
    <location>
        <begin position="385"/>
        <end position="510"/>
    </location>
</feature>
<keyword evidence="7 15" id="KW-0067">ATP-binding</keyword>
<dbReference type="FunFam" id="1.20.150.20:FF:000001">
    <property type="entry name" value="ATP synthase subunit alpha"/>
    <property type="match status" value="1"/>
</dbReference>
<evidence type="ECO:0000313" key="20">
    <source>
        <dbReference type="Proteomes" id="UP000269708"/>
    </source>
</evidence>
<dbReference type="EC" id="7.1.2.2" evidence="15"/>
<protein>
    <recommendedName>
        <fullName evidence="15">ATP synthase subunit alpha</fullName>
        <ecNumber evidence="15">7.1.2.2</ecNumber>
    </recommendedName>
    <alternativeName>
        <fullName evidence="15">ATP synthase F1 sector subunit alpha</fullName>
    </alternativeName>
    <alternativeName>
        <fullName evidence="15">F-ATPase subunit alpha</fullName>
    </alternativeName>
</protein>
<organism evidence="19 20">
    <name type="scientific">Vulcaniibacterium tengchongense</name>
    <dbReference type="NCBI Taxonomy" id="1273429"/>
    <lineage>
        <taxon>Bacteria</taxon>
        <taxon>Pseudomonadati</taxon>
        <taxon>Pseudomonadota</taxon>
        <taxon>Gammaproteobacteria</taxon>
        <taxon>Lysobacterales</taxon>
        <taxon>Lysobacteraceae</taxon>
        <taxon>Vulcaniibacterium</taxon>
    </lineage>
</organism>
<comment type="function">
    <text evidence="1 15">Produces ATP from ADP in the presence of a proton gradient across the membrane. The alpha chain is a regulatory subunit.</text>
</comment>
<evidence type="ECO:0000256" key="11">
    <source>
        <dbReference type="ARBA" id="ARBA00023196"/>
    </source>
</evidence>
<feature type="binding site" evidence="15">
    <location>
        <begin position="172"/>
        <end position="179"/>
    </location>
    <ligand>
        <name>ATP</name>
        <dbReference type="ChEBI" id="CHEBI:30616"/>
    </ligand>
</feature>
<dbReference type="InterPro" id="IPR027417">
    <property type="entry name" value="P-loop_NTPase"/>
</dbReference>
<evidence type="ECO:0000256" key="14">
    <source>
        <dbReference type="ARBA" id="ARBA00026013"/>
    </source>
</evidence>
<dbReference type="InterPro" id="IPR033732">
    <property type="entry name" value="ATP_synth_F1_a_nt-bd_dom"/>
</dbReference>
<dbReference type="PANTHER" id="PTHR48082:SF2">
    <property type="entry name" value="ATP SYNTHASE SUBUNIT ALPHA, MITOCHONDRIAL"/>
    <property type="match status" value="1"/>
</dbReference>
<comment type="caution">
    <text evidence="19">The sequence shown here is derived from an EMBL/GenBank/DDBJ whole genome shotgun (WGS) entry which is preliminary data.</text>
</comment>
<keyword evidence="5 15" id="KW-0547">Nucleotide-binding</keyword>
<dbReference type="GO" id="GO:0005886">
    <property type="term" value="C:plasma membrane"/>
    <property type="evidence" value="ECO:0007669"/>
    <property type="project" value="UniProtKB-SubCell"/>
</dbReference>
<accession>A0A3N4V082</accession>
<evidence type="ECO:0000256" key="3">
    <source>
        <dbReference type="ARBA" id="ARBA00022448"/>
    </source>
</evidence>
<dbReference type="InterPro" id="IPR038376">
    <property type="entry name" value="ATP_synth_asu_C_sf"/>
</dbReference>
<keyword evidence="11 15" id="KW-0139">CF(1)</keyword>
<dbReference type="InterPro" id="IPR023366">
    <property type="entry name" value="ATP_synth_asu-like_sf"/>
</dbReference>
<dbReference type="FunFam" id="2.40.30.20:FF:000001">
    <property type="entry name" value="ATP synthase subunit alpha"/>
    <property type="match status" value="1"/>
</dbReference>
<evidence type="ECO:0000256" key="6">
    <source>
        <dbReference type="ARBA" id="ARBA00022781"/>
    </source>
</evidence>
<dbReference type="GO" id="GO:0045259">
    <property type="term" value="C:proton-transporting ATP synthase complex"/>
    <property type="evidence" value="ECO:0007669"/>
    <property type="project" value="UniProtKB-KW"/>
</dbReference>
<dbReference type="FunFam" id="3.40.50.300:FF:000002">
    <property type="entry name" value="ATP synthase subunit alpha"/>
    <property type="match status" value="1"/>
</dbReference>
<evidence type="ECO:0000256" key="13">
    <source>
        <dbReference type="ARBA" id="ARBA00024342"/>
    </source>
</evidence>
<dbReference type="PIRSF" id="PIRSF039088">
    <property type="entry name" value="F_ATPase_subunit_alpha"/>
    <property type="match status" value="1"/>
</dbReference>
<evidence type="ECO:0000256" key="5">
    <source>
        <dbReference type="ARBA" id="ARBA00022741"/>
    </source>
</evidence>
<comment type="subunit">
    <text evidence="14">F-type ATPases have 2 components, CF(1) - the catalytic core - and CF(0) - the membrane proton channel. CF(1) has five subunits: alpha(3), beta(3), gamma(1), delta(1), epsilon(1). CF(0) has four main subunits: a(1), b(1), b'(1) and c(9-12).</text>
</comment>
<dbReference type="InterPro" id="IPR000793">
    <property type="entry name" value="ATP_synth_asu_C"/>
</dbReference>
<dbReference type="Gene3D" id="1.20.150.20">
    <property type="entry name" value="ATP synthase alpha/beta chain, C-terminal domain"/>
    <property type="match status" value="1"/>
</dbReference>
<comment type="catalytic activity">
    <reaction evidence="15">
        <text>ATP + H2O + 4 H(+)(in) = ADP + phosphate + 5 H(+)(out)</text>
        <dbReference type="Rhea" id="RHEA:57720"/>
        <dbReference type="ChEBI" id="CHEBI:15377"/>
        <dbReference type="ChEBI" id="CHEBI:15378"/>
        <dbReference type="ChEBI" id="CHEBI:30616"/>
        <dbReference type="ChEBI" id="CHEBI:43474"/>
        <dbReference type="ChEBI" id="CHEBI:456216"/>
        <dbReference type="EC" id="7.1.2.2"/>
    </reaction>
</comment>
<dbReference type="SUPFAM" id="SSF47917">
    <property type="entry name" value="C-terminal domain of alpha and beta subunits of F1 ATP synthase"/>
    <property type="match status" value="1"/>
</dbReference>
<proteinExistence type="inferred from homology"/>
<evidence type="ECO:0000256" key="9">
    <source>
        <dbReference type="ARBA" id="ARBA00023065"/>
    </source>
</evidence>
<dbReference type="Proteomes" id="UP000269708">
    <property type="component" value="Unassembled WGS sequence"/>
</dbReference>